<comment type="caution">
    <text evidence="7">The sequence shown here is derived from an EMBL/GenBank/DDBJ whole genome shotgun (WGS) entry which is preliminary data.</text>
</comment>
<comment type="subcellular location">
    <subcellularLocation>
        <location evidence="1">Membrane</location>
        <topology evidence="1">Multi-pass membrane protein</topology>
    </subcellularLocation>
</comment>
<feature type="transmembrane region" description="Helical" evidence="6">
    <location>
        <begin position="116"/>
        <end position="136"/>
    </location>
</feature>
<dbReference type="InterPro" id="IPR038330">
    <property type="entry name" value="TspO/MBR-related_sf"/>
</dbReference>
<dbReference type="Proteomes" id="UP001597102">
    <property type="component" value="Unassembled WGS sequence"/>
</dbReference>
<feature type="transmembrane region" description="Helical" evidence="6">
    <location>
        <begin position="57"/>
        <end position="78"/>
    </location>
</feature>
<dbReference type="Gene3D" id="1.20.1260.100">
    <property type="entry name" value="TspO/MBR protein"/>
    <property type="match status" value="1"/>
</dbReference>
<dbReference type="PANTHER" id="PTHR10057:SF0">
    <property type="entry name" value="TRANSLOCATOR PROTEIN"/>
    <property type="match status" value="1"/>
</dbReference>
<keyword evidence="8" id="KW-1185">Reference proteome</keyword>
<evidence type="ECO:0000256" key="6">
    <source>
        <dbReference type="SAM" id="Phobius"/>
    </source>
</evidence>
<evidence type="ECO:0000256" key="1">
    <source>
        <dbReference type="ARBA" id="ARBA00004141"/>
    </source>
</evidence>
<name>A0ABW3J6L1_9HYPH</name>
<evidence type="ECO:0000256" key="2">
    <source>
        <dbReference type="ARBA" id="ARBA00007524"/>
    </source>
</evidence>
<accession>A0ABW3J6L1</accession>
<organism evidence="7 8">
    <name type="scientific">Methyloligella solikamskensis</name>
    <dbReference type="NCBI Taxonomy" id="1177756"/>
    <lineage>
        <taxon>Bacteria</taxon>
        <taxon>Pseudomonadati</taxon>
        <taxon>Pseudomonadota</taxon>
        <taxon>Alphaproteobacteria</taxon>
        <taxon>Hyphomicrobiales</taxon>
        <taxon>Hyphomicrobiaceae</taxon>
        <taxon>Methyloligella</taxon>
    </lineage>
</organism>
<evidence type="ECO:0000256" key="3">
    <source>
        <dbReference type="ARBA" id="ARBA00022692"/>
    </source>
</evidence>
<keyword evidence="5 6" id="KW-0472">Membrane</keyword>
<keyword evidence="4 6" id="KW-1133">Transmembrane helix</keyword>
<evidence type="ECO:0000313" key="8">
    <source>
        <dbReference type="Proteomes" id="UP001597102"/>
    </source>
</evidence>
<dbReference type="RefSeq" id="WP_379085506.1">
    <property type="nucleotide sequence ID" value="NZ_JBHTJO010000001.1"/>
</dbReference>
<evidence type="ECO:0000256" key="5">
    <source>
        <dbReference type="ARBA" id="ARBA00023136"/>
    </source>
</evidence>
<dbReference type="EMBL" id="JBHTJO010000001">
    <property type="protein sequence ID" value="MFD0986070.1"/>
    <property type="molecule type" value="Genomic_DNA"/>
</dbReference>
<dbReference type="CDD" id="cd15904">
    <property type="entry name" value="TSPO_MBR"/>
    <property type="match status" value="1"/>
</dbReference>
<dbReference type="PIRSF" id="PIRSF005859">
    <property type="entry name" value="PBR"/>
    <property type="match status" value="1"/>
</dbReference>
<feature type="transmembrane region" description="Helical" evidence="6">
    <location>
        <begin position="12"/>
        <end position="37"/>
    </location>
</feature>
<proteinExistence type="inferred from homology"/>
<gene>
    <name evidence="7" type="ORF">ACFQ2F_03040</name>
</gene>
<reference evidence="8" key="1">
    <citation type="journal article" date="2019" name="Int. J. Syst. Evol. Microbiol.">
        <title>The Global Catalogue of Microorganisms (GCM) 10K type strain sequencing project: providing services to taxonomists for standard genome sequencing and annotation.</title>
        <authorList>
            <consortium name="The Broad Institute Genomics Platform"/>
            <consortium name="The Broad Institute Genome Sequencing Center for Infectious Disease"/>
            <person name="Wu L."/>
            <person name="Ma J."/>
        </authorList>
    </citation>
    <scope>NUCLEOTIDE SEQUENCE [LARGE SCALE GENOMIC DNA]</scope>
    <source>
        <strain evidence="8">CCUG 61697</strain>
    </source>
</reference>
<sequence length="168" mass="19052">MAQPTKRIQPDYLKILMEILIALAICFLAAALGGMFTEPNLDWYEGLQKPSFNPPDWIFGPVWTVLYGMMAGALFWIWRVDVPSEEKQTAYRWFGAQLVLNVLWSVAFFYMHSPLLGTLDAVLLLIAICGTIVAFWRLSQGAALLLVPYLLWVMFATALTFSLWQLNG</sequence>
<dbReference type="PANTHER" id="PTHR10057">
    <property type="entry name" value="PERIPHERAL-TYPE BENZODIAZEPINE RECEPTOR"/>
    <property type="match status" value="1"/>
</dbReference>
<dbReference type="Pfam" id="PF03073">
    <property type="entry name" value="TspO_MBR"/>
    <property type="match status" value="1"/>
</dbReference>
<dbReference type="InterPro" id="IPR004307">
    <property type="entry name" value="TspO_MBR"/>
</dbReference>
<feature type="transmembrane region" description="Helical" evidence="6">
    <location>
        <begin position="90"/>
        <end position="110"/>
    </location>
</feature>
<comment type="similarity">
    <text evidence="2">Belongs to the TspO/BZRP family.</text>
</comment>
<protein>
    <submittedName>
        <fullName evidence="7">TspO/MBR family protein</fullName>
    </submittedName>
</protein>
<keyword evidence="3 6" id="KW-0812">Transmembrane</keyword>
<evidence type="ECO:0000313" key="7">
    <source>
        <dbReference type="EMBL" id="MFD0986070.1"/>
    </source>
</evidence>
<evidence type="ECO:0000256" key="4">
    <source>
        <dbReference type="ARBA" id="ARBA00022989"/>
    </source>
</evidence>
<feature type="transmembrane region" description="Helical" evidence="6">
    <location>
        <begin position="143"/>
        <end position="164"/>
    </location>
</feature>